<dbReference type="PANTHER" id="PTHR37984">
    <property type="entry name" value="PROTEIN CBG26694"/>
    <property type="match status" value="1"/>
</dbReference>
<organism evidence="3 4">
    <name type="scientific">Ancylostoma duodenale</name>
    <dbReference type="NCBI Taxonomy" id="51022"/>
    <lineage>
        <taxon>Eukaryota</taxon>
        <taxon>Metazoa</taxon>
        <taxon>Ecdysozoa</taxon>
        <taxon>Nematoda</taxon>
        <taxon>Chromadorea</taxon>
        <taxon>Rhabditida</taxon>
        <taxon>Rhabditina</taxon>
        <taxon>Rhabditomorpha</taxon>
        <taxon>Strongyloidea</taxon>
        <taxon>Ancylostomatidae</taxon>
        <taxon>Ancylostomatinae</taxon>
        <taxon>Ancylostoma</taxon>
    </lineage>
</organism>
<dbReference type="GO" id="GO:0015074">
    <property type="term" value="P:DNA integration"/>
    <property type="evidence" value="ECO:0007669"/>
    <property type="project" value="InterPro"/>
</dbReference>
<dbReference type="InterPro" id="IPR036397">
    <property type="entry name" value="RNaseH_sf"/>
</dbReference>
<feature type="compositionally biased region" description="Low complexity" evidence="1">
    <location>
        <begin position="301"/>
        <end position="310"/>
    </location>
</feature>
<dbReference type="PANTHER" id="PTHR37984:SF5">
    <property type="entry name" value="PROTEIN NYNRIN-LIKE"/>
    <property type="match status" value="1"/>
</dbReference>
<dbReference type="OrthoDB" id="5852877at2759"/>
<dbReference type="EMBL" id="KN729003">
    <property type="protein sequence ID" value="KIH62918.1"/>
    <property type="molecule type" value="Genomic_DNA"/>
</dbReference>
<dbReference type="InterPro" id="IPR012337">
    <property type="entry name" value="RNaseH-like_sf"/>
</dbReference>
<dbReference type="InterPro" id="IPR001584">
    <property type="entry name" value="Integrase_cat-core"/>
</dbReference>
<gene>
    <name evidence="3" type="ORF">ANCDUO_06793</name>
</gene>
<feature type="domain" description="Integrase catalytic" evidence="2">
    <location>
        <begin position="1"/>
        <end position="179"/>
    </location>
</feature>
<evidence type="ECO:0000256" key="1">
    <source>
        <dbReference type="SAM" id="MobiDB-lite"/>
    </source>
</evidence>
<evidence type="ECO:0000313" key="3">
    <source>
        <dbReference type="EMBL" id="KIH62918.1"/>
    </source>
</evidence>
<sequence length="364" mass="41581">MGNGFDEIAQIQWRIQPQFNFNLIVAIDLLTKWPEAQPIKTKSAADVVSFFEDLCMRFAYPRVLITDQGREFCNKEMGQFCNTNGINHMVTSAYCPQSNGLTERTNQTIKNGLRKALEGRRKEWPRFVNRVLYGIRLHRPRSTKESAYKLLYGFDARIFPDNKLEQLNQSPDEVSDDAEERRLQLFLEGVEERNELMQTSRAKARESIKIEQSKQKTAYDIAHAPPPFEKGSKVLLHSSRQLTRMAEQLEPNFTGPYIIDRITKANTVYLARMDGAVLNKTVISARLKLFVENSPVNGTVSNEECSNSNKENLHKSSHSELQPSNASSDYKSDDSIILISEQSDSFSSFKPPTIAWQTIKCEML</sequence>
<keyword evidence="4" id="KW-1185">Reference proteome</keyword>
<dbReference type="Pfam" id="PF00665">
    <property type="entry name" value="rve"/>
    <property type="match status" value="1"/>
</dbReference>
<protein>
    <submittedName>
        <fullName evidence="3">Integrase core domain protein</fullName>
    </submittedName>
</protein>
<accession>A0A0C2D0R4</accession>
<name>A0A0C2D0R4_9BILA</name>
<dbReference type="Gene3D" id="3.30.420.10">
    <property type="entry name" value="Ribonuclease H-like superfamily/Ribonuclease H"/>
    <property type="match status" value="1"/>
</dbReference>
<feature type="region of interest" description="Disordered" evidence="1">
    <location>
        <begin position="298"/>
        <end position="330"/>
    </location>
</feature>
<dbReference type="PROSITE" id="PS50994">
    <property type="entry name" value="INTEGRASE"/>
    <property type="match status" value="1"/>
</dbReference>
<dbReference type="SUPFAM" id="SSF53098">
    <property type="entry name" value="Ribonuclease H-like"/>
    <property type="match status" value="1"/>
</dbReference>
<dbReference type="Proteomes" id="UP000054047">
    <property type="component" value="Unassembled WGS sequence"/>
</dbReference>
<dbReference type="InterPro" id="IPR050951">
    <property type="entry name" value="Retrovirus_Pol_polyprotein"/>
</dbReference>
<dbReference type="GO" id="GO:0003676">
    <property type="term" value="F:nucleic acid binding"/>
    <property type="evidence" value="ECO:0007669"/>
    <property type="project" value="InterPro"/>
</dbReference>
<evidence type="ECO:0000259" key="2">
    <source>
        <dbReference type="PROSITE" id="PS50994"/>
    </source>
</evidence>
<feature type="compositionally biased region" description="Polar residues" evidence="1">
    <location>
        <begin position="319"/>
        <end position="329"/>
    </location>
</feature>
<proteinExistence type="predicted"/>
<reference evidence="3 4" key="1">
    <citation type="submission" date="2013-12" db="EMBL/GenBank/DDBJ databases">
        <title>Draft genome of the parsitic nematode Ancylostoma duodenale.</title>
        <authorList>
            <person name="Mitreva M."/>
        </authorList>
    </citation>
    <scope>NUCLEOTIDE SEQUENCE [LARGE SCALE GENOMIC DNA]</scope>
    <source>
        <strain evidence="3 4">Zhejiang</strain>
    </source>
</reference>
<evidence type="ECO:0000313" key="4">
    <source>
        <dbReference type="Proteomes" id="UP000054047"/>
    </source>
</evidence>
<dbReference type="AlphaFoldDB" id="A0A0C2D0R4"/>